<evidence type="ECO:0000313" key="3">
    <source>
        <dbReference type="EMBL" id="RDH17519.1"/>
    </source>
</evidence>
<dbReference type="AlphaFoldDB" id="A0A370BVH5"/>
<evidence type="ECO:0000256" key="1">
    <source>
        <dbReference type="SAM" id="SignalP"/>
    </source>
</evidence>
<proteinExistence type="predicted"/>
<dbReference type="InterPro" id="IPR011009">
    <property type="entry name" value="Kinase-like_dom_sf"/>
</dbReference>
<dbReference type="EMBL" id="KZ851930">
    <property type="protein sequence ID" value="RDH17519.1"/>
    <property type="molecule type" value="Genomic_DNA"/>
</dbReference>
<dbReference type="Gene3D" id="3.30.200.150">
    <property type="match status" value="1"/>
</dbReference>
<accession>A0A370BVH5</accession>
<protein>
    <recommendedName>
        <fullName evidence="2">Aminoglycoside phosphotransferase domain-containing protein</fullName>
    </recommendedName>
</protein>
<dbReference type="InterPro" id="IPR002575">
    <property type="entry name" value="Aminoglycoside_PTrfase"/>
</dbReference>
<reference evidence="3 4" key="1">
    <citation type="submission" date="2018-07" db="EMBL/GenBank/DDBJ databases">
        <title>Section-level genome sequencing of Aspergillus section Nigri to investigate inter- and intra-species variation.</title>
        <authorList>
            <consortium name="DOE Joint Genome Institute"/>
            <person name="Vesth T.C."/>
            <person name="Nybo J.L."/>
            <person name="Theobald S."/>
            <person name="Frisvad J.C."/>
            <person name="Larsen T.O."/>
            <person name="Nielsen K.F."/>
            <person name="Hoof J.B."/>
            <person name="Brandl J."/>
            <person name="Salamov A."/>
            <person name="Riley R."/>
            <person name="Gladden J.M."/>
            <person name="Phatale P."/>
            <person name="Nielsen M.T."/>
            <person name="Lyhne E.K."/>
            <person name="Kogle M.E."/>
            <person name="Strasser K."/>
            <person name="McDonnell E."/>
            <person name="Barry K."/>
            <person name="Clum A."/>
            <person name="Chen C."/>
            <person name="Nolan M."/>
            <person name="Sandor L."/>
            <person name="Kuo A."/>
            <person name="Lipzen A."/>
            <person name="Hainaut M."/>
            <person name="Drula E."/>
            <person name="Tsang A."/>
            <person name="Magnuson J.K."/>
            <person name="Henrissat B."/>
            <person name="Wiebenga A."/>
            <person name="Simmons B.A."/>
            <person name="Makela M.R."/>
            <person name="De vries R.P."/>
            <person name="Grigoriev I.V."/>
            <person name="Mortensen U.H."/>
            <person name="Baker S.E."/>
            <person name="Andersen M.R."/>
        </authorList>
    </citation>
    <scope>NUCLEOTIDE SEQUENCE [LARGE SCALE GENOMIC DNA]</scope>
    <source>
        <strain evidence="3 4">ATCC 13496</strain>
    </source>
</reference>
<evidence type="ECO:0000259" key="2">
    <source>
        <dbReference type="Pfam" id="PF01636"/>
    </source>
</evidence>
<dbReference type="Pfam" id="PF01636">
    <property type="entry name" value="APH"/>
    <property type="match status" value="1"/>
</dbReference>
<dbReference type="InterPro" id="IPR051678">
    <property type="entry name" value="AGP_Transferase"/>
</dbReference>
<feature type="domain" description="Aminoglycoside phosphotransferase" evidence="2">
    <location>
        <begin position="193"/>
        <end position="382"/>
    </location>
</feature>
<evidence type="ECO:0000313" key="4">
    <source>
        <dbReference type="Proteomes" id="UP000253845"/>
    </source>
</evidence>
<feature type="signal peptide" evidence="1">
    <location>
        <begin position="1"/>
        <end position="21"/>
    </location>
</feature>
<dbReference type="PANTHER" id="PTHR21310:SF48">
    <property type="entry name" value="AMINOGLYCOSIDE PHOSPHOTRANSFERASE DOMAIN-CONTAINING PROTEIN"/>
    <property type="match status" value="1"/>
</dbReference>
<gene>
    <name evidence="3" type="ORF">M747DRAFT_285080</name>
</gene>
<dbReference type="VEuPathDB" id="FungiDB:M747DRAFT_285080"/>
<organism evidence="3 4">
    <name type="scientific">Aspergillus niger ATCC 13496</name>
    <dbReference type="NCBI Taxonomy" id="1353008"/>
    <lineage>
        <taxon>Eukaryota</taxon>
        <taxon>Fungi</taxon>
        <taxon>Dikarya</taxon>
        <taxon>Ascomycota</taxon>
        <taxon>Pezizomycotina</taxon>
        <taxon>Eurotiomycetes</taxon>
        <taxon>Eurotiomycetidae</taxon>
        <taxon>Eurotiales</taxon>
        <taxon>Aspergillaceae</taxon>
        <taxon>Aspergillus</taxon>
        <taxon>Aspergillus subgen. Circumdati</taxon>
    </lineage>
</organism>
<dbReference type="PANTHER" id="PTHR21310">
    <property type="entry name" value="AMINOGLYCOSIDE PHOSPHOTRANSFERASE-RELATED-RELATED"/>
    <property type="match status" value="1"/>
</dbReference>
<dbReference type="Proteomes" id="UP000253845">
    <property type="component" value="Unassembled WGS sequence"/>
</dbReference>
<name>A0A370BVH5_ASPNG</name>
<feature type="chain" id="PRO_5016978071" description="Aminoglycoside phosphotransferase domain-containing protein" evidence="1">
    <location>
        <begin position="22"/>
        <end position="431"/>
    </location>
</feature>
<dbReference type="Gene3D" id="3.90.1200.10">
    <property type="match status" value="1"/>
</dbReference>
<keyword evidence="1" id="KW-0732">Signal</keyword>
<sequence length="431" mass="48808">MKTTQLIPSILLSLIPTFTLADGVPDGAKLCVGQGAGSCQFAAYQLQPTDTCEDLQKNAAYIYDHECNLIGHTENFVEGDAIDSQLPYTVDIKNIVGGPSCSIKYEIAYSDGLYGYGMPSGGVWARAGFPSHVPFSLLPILRSPPSIDSCSFHYVGAGSSPLSELLPFAYSATYNKLNDNIVVKYGVRVETWEGQALIYLEQCVPEVPAPRLYAMHCESDERFLVMQRIHGVPLNSLWSSLAPSEKDDIITKLQQVFDAMRKAECPWPDFFGSLDGGPLPHYLFYSQRGDDHEGFLGPFSNESAFVAGLVENYRALVEKNKHPDYKARFYEKYLPRVLQGHRPTLTHGDIQQKNIMVVENCQNDQDRRSFDIVLVDWENAGWFPDFWEGFCASCPLHFYWDEDWSWRVQEFIQFWPAEMSMMHLIERDLGW</sequence>
<dbReference type="SUPFAM" id="SSF56112">
    <property type="entry name" value="Protein kinase-like (PK-like)"/>
    <property type="match status" value="1"/>
</dbReference>